<dbReference type="RefSeq" id="WP_144571355.1">
    <property type="nucleotide sequence ID" value="NZ_VLKG01000005.1"/>
</dbReference>
<proteinExistence type="predicted"/>
<dbReference type="AlphaFoldDB" id="A0A562IKD8"/>
<evidence type="ECO:0000256" key="1">
    <source>
        <dbReference type="SAM" id="SignalP"/>
    </source>
</evidence>
<organism evidence="2 3">
    <name type="scientific">Azomonas agilis</name>
    <dbReference type="NCBI Taxonomy" id="116849"/>
    <lineage>
        <taxon>Bacteria</taxon>
        <taxon>Pseudomonadati</taxon>
        <taxon>Pseudomonadota</taxon>
        <taxon>Gammaproteobacteria</taxon>
        <taxon>Pseudomonadales</taxon>
        <taxon>Pseudomonadaceae</taxon>
        <taxon>Azomonas</taxon>
    </lineage>
</organism>
<dbReference type="Proteomes" id="UP000319627">
    <property type="component" value="Unassembled WGS sequence"/>
</dbReference>
<evidence type="ECO:0008006" key="4">
    <source>
        <dbReference type="Google" id="ProtNLM"/>
    </source>
</evidence>
<name>A0A562IKD8_9GAMM</name>
<feature type="chain" id="PRO_5022069505" description="DUF2946 domain-containing protein" evidence="1">
    <location>
        <begin position="23"/>
        <end position="124"/>
    </location>
</feature>
<evidence type="ECO:0000313" key="2">
    <source>
        <dbReference type="EMBL" id="TWH71358.1"/>
    </source>
</evidence>
<keyword evidence="3" id="KW-1185">Reference proteome</keyword>
<sequence>MLKIPKPFLLLLCLLLSLNGMAQVQAAVRMVWMDVGHSAQVEQQAHHHAYAEEHHAMSCCDEDDSSSSPKASPCASSHLCCTVVAVLPNMTPAIAVGMGAAPPMYSNLQPLPLAALSFWRPPRA</sequence>
<reference evidence="2 3" key="1">
    <citation type="submission" date="2019-07" db="EMBL/GenBank/DDBJ databases">
        <title>Genomic Encyclopedia of Type Strains, Phase I: the one thousand microbial genomes (KMG-I) project.</title>
        <authorList>
            <person name="Kyrpides N."/>
        </authorList>
    </citation>
    <scope>NUCLEOTIDE SEQUENCE [LARGE SCALE GENOMIC DNA]</scope>
    <source>
        <strain evidence="2 3">DSM 375</strain>
    </source>
</reference>
<evidence type="ECO:0000313" key="3">
    <source>
        <dbReference type="Proteomes" id="UP000319627"/>
    </source>
</evidence>
<comment type="caution">
    <text evidence="2">The sequence shown here is derived from an EMBL/GenBank/DDBJ whole genome shotgun (WGS) entry which is preliminary data.</text>
</comment>
<accession>A0A562IKD8</accession>
<protein>
    <recommendedName>
        <fullName evidence="4">DUF2946 domain-containing protein</fullName>
    </recommendedName>
</protein>
<feature type="signal peptide" evidence="1">
    <location>
        <begin position="1"/>
        <end position="22"/>
    </location>
</feature>
<gene>
    <name evidence="2" type="ORF">LX59_01641</name>
</gene>
<dbReference type="EMBL" id="VLKG01000005">
    <property type="protein sequence ID" value="TWH71358.1"/>
    <property type="molecule type" value="Genomic_DNA"/>
</dbReference>
<keyword evidence="1" id="KW-0732">Signal</keyword>